<dbReference type="PANTHER" id="PTHR23427">
    <property type="entry name" value="SURFEIT LOCUS PROTEIN"/>
    <property type="match status" value="1"/>
</dbReference>
<dbReference type="CDD" id="cd06662">
    <property type="entry name" value="SURF1"/>
    <property type="match status" value="1"/>
</dbReference>
<dbReference type="OrthoDB" id="6079986at2"/>
<feature type="transmembrane region" description="Helical" evidence="6">
    <location>
        <begin position="200"/>
        <end position="221"/>
    </location>
</feature>
<evidence type="ECO:0000256" key="1">
    <source>
        <dbReference type="ARBA" id="ARBA00004370"/>
    </source>
</evidence>
<keyword evidence="5 6" id="KW-0472">Membrane</keyword>
<comment type="similarity">
    <text evidence="2 6">Belongs to the SURF1 family.</text>
</comment>
<dbReference type="EMBL" id="QZCG01000005">
    <property type="protein sequence ID" value="RJE85966.1"/>
    <property type="molecule type" value="Genomic_DNA"/>
</dbReference>
<evidence type="ECO:0000256" key="4">
    <source>
        <dbReference type="ARBA" id="ARBA00022989"/>
    </source>
</evidence>
<comment type="caution">
    <text evidence="6">Lacks conserved residue(s) required for the propagation of feature annotation.</text>
</comment>
<keyword evidence="4 6" id="KW-1133">Transmembrane helix</keyword>
<dbReference type="InterPro" id="IPR002994">
    <property type="entry name" value="Surf1/Shy1"/>
</dbReference>
<evidence type="ECO:0000256" key="6">
    <source>
        <dbReference type="RuleBase" id="RU363076"/>
    </source>
</evidence>
<gene>
    <name evidence="7" type="ORF">D3P04_08395</name>
</gene>
<evidence type="ECO:0000313" key="8">
    <source>
        <dbReference type="Proteomes" id="UP000284202"/>
    </source>
</evidence>
<evidence type="ECO:0000313" key="7">
    <source>
        <dbReference type="EMBL" id="RJE85966.1"/>
    </source>
</evidence>
<keyword evidence="3 6" id="KW-0812">Transmembrane</keyword>
<organism evidence="7 8">
    <name type="scientific">Paracoccus onubensis</name>
    <dbReference type="NCBI Taxonomy" id="1675788"/>
    <lineage>
        <taxon>Bacteria</taxon>
        <taxon>Pseudomonadati</taxon>
        <taxon>Pseudomonadota</taxon>
        <taxon>Alphaproteobacteria</taxon>
        <taxon>Rhodobacterales</taxon>
        <taxon>Paracoccaceae</taxon>
        <taxon>Paracoccus</taxon>
    </lineage>
</organism>
<dbReference type="InterPro" id="IPR045214">
    <property type="entry name" value="Surf1/Surf4"/>
</dbReference>
<dbReference type="Proteomes" id="UP000284202">
    <property type="component" value="Unassembled WGS sequence"/>
</dbReference>
<dbReference type="PANTHER" id="PTHR23427:SF2">
    <property type="entry name" value="SURFEIT LOCUS PROTEIN 1"/>
    <property type="match status" value="1"/>
</dbReference>
<dbReference type="AlphaFoldDB" id="A0A418SYF1"/>
<dbReference type="Pfam" id="PF02104">
    <property type="entry name" value="SURF1"/>
    <property type="match status" value="1"/>
</dbReference>
<comment type="subcellular location">
    <subcellularLocation>
        <location evidence="6">Cell membrane</location>
        <topology evidence="6">Multi-pass membrane protein</topology>
    </subcellularLocation>
    <subcellularLocation>
        <location evidence="1">Membrane</location>
    </subcellularLocation>
</comment>
<protein>
    <recommendedName>
        <fullName evidence="6">SURF1-like protein</fullName>
    </recommendedName>
</protein>
<sequence length="227" mass="24657">MLIGLLVAGLVVVLTGLGIWQVQRLGWKTDLIERVEARLAAPVSDAPGPSVWPALDQKADEYTRVTVTGEYLPGSDALAMAVTEHGGGYWVMSPLRTADGWILWINRGFVPQDRSAPADRPLPDGEQRIAGLLRMNQPGGGFLRSNDPAGNRWYSRDVVALSTSRGIDEAAPYFIDAARENGDALPIGGLTVVTFRNAHLGYAITWFALAAGLTVASFIFLRREWRG</sequence>
<dbReference type="PROSITE" id="PS50895">
    <property type="entry name" value="SURF1"/>
    <property type="match status" value="1"/>
</dbReference>
<evidence type="ECO:0000256" key="5">
    <source>
        <dbReference type="ARBA" id="ARBA00023136"/>
    </source>
</evidence>
<proteinExistence type="inferred from homology"/>
<reference evidence="8" key="1">
    <citation type="submission" date="2018-09" db="EMBL/GenBank/DDBJ databases">
        <title>Acidovorax cavernicola nov. sp. isolated from Gruta de las Maravillas (Aracena, Spain).</title>
        <authorList>
            <person name="Jurado V."/>
            <person name="Gutierrez-Patricio S."/>
            <person name="Gonzalez-Pimentel J.L."/>
            <person name="Miller A.Z."/>
            <person name="Laiz L."/>
            <person name="Saiz-Jimenez C."/>
        </authorList>
    </citation>
    <scope>NUCLEOTIDE SEQUENCE [LARGE SCALE GENOMIC DNA]</scope>
    <source>
        <strain evidence="8">1011MAR3C25</strain>
    </source>
</reference>
<accession>A0A418SYF1</accession>
<dbReference type="GO" id="GO:0005886">
    <property type="term" value="C:plasma membrane"/>
    <property type="evidence" value="ECO:0007669"/>
    <property type="project" value="UniProtKB-SubCell"/>
</dbReference>
<evidence type="ECO:0000256" key="3">
    <source>
        <dbReference type="ARBA" id="ARBA00022692"/>
    </source>
</evidence>
<evidence type="ECO:0000256" key="2">
    <source>
        <dbReference type="ARBA" id="ARBA00007165"/>
    </source>
</evidence>
<keyword evidence="8" id="KW-1185">Reference proteome</keyword>
<comment type="caution">
    <text evidence="7">The sequence shown here is derived from an EMBL/GenBank/DDBJ whole genome shotgun (WGS) entry which is preliminary data.</text>
</comment>
<keyword evidence="6" id="KW-1003">Cell membrane</keyword>
<name>A0A418SYF1_9RHOB</name>